<dbReference type="Gene3D" id="3.90.1680.10">
    <property type="entry name" value="SOS response associated peptidase-like"/>
    <property type="match status" value="1"/>
</dbReference>
<keyword evidence="10" id="KW-1185">Reference proteome</keyword>
<dbReference type="Pfam" id="PF02586">
    <property type="entry name" value="SRAP"/>
    <property type="match status" value="1"/>
</dbReference>
<protein>
    <recommendedName>
        <fullName evidence="8">Abasic site processing protein</fullName>
        <ecNumber evidence="8">3.4.-.-</ecNumber>
    </recommendedName>
</protein>
<dbReference type="EMBL" id="BAAAPY010000009">
    <property type="protein sequence ID" value="GAA2082659.1"/>
    <property type="molecule type" value="Genomic_DNA"/>
</dbReference>
<keyword evidence="7" id="KW-0456">Lyase</keyword>
<keyword evidence="5" id="KW-0190">Covalent protein-DNA linkage</keyword>
<proteinExistence type="inferred from homology"/>
<evidence type="ECO:0000256" key="8">
    <source>
        <dbReference type="RuleBase" id="RU364100"/>
    </source>
</evidence>
<keyword evidence="4 8" id="KW-0378">Hydrolase</keyword>
<comment type="similarity">
    <text evidence="1 8">Belongs to the SOS response-associated peptidase family.</text>
</comment>
<keyword evidence="6" id="KW-0238">DNA-binding</keyword>
<evidence type="ECO:0000256" key="5">
    <source>
        <dbReference type="ARBA" id="ARBA00023124"/>
    </source>
</evidence>
<evidence type="ECO:0000256" key="4">
    <source>
        <dbReference type="ARBA" id="ARBA00022801"/>
    </source>
</evidence>
<keyword evidence="2 8" id="KW-0645">Protease</keyword>
<evidence type="ECO:0000256" key="3">
    <source>
        <dbReference type="ARBA" id="ARBA00022763"/>
    </source>
</evidence>
<sequence length="241" mass="26073">MCGRYATSRTPSDLARDFEAGLSDAAAGLVADYNVAPTDTAPLVIGRIDASSPGVPPAREVVAAAWGLVPSWAKDRSIGNRMINARSETVAEKPAFRRAFAARRAVVPADGYYEWYAGQDAGTSKQPKQPFFITDPDRSGLGLAGLYEFWRPTPDADWLLTFTVLTTSAEDAEGRIHDRAPLLVPTTALDEWLAPRPLDGEHWRELLVPATPGRLVAYPVDRAVGNVRNNGPHLVEPVALS</sequence>
<name>A0ABN2W458_9ACTN</name>
<dbReference type="EC" id="3.4.-.-" evidence="8"/>
<dbReference type="PANTHER" id="PTHR13604">
    <property type="entry name" value="DC12-RELATED"/>
    <property type="match status" value="1"/>
</dbReference>
<reference evidence="9 10" key="1">
    <citation type="journal article" date="2019" name="Int. J. Syst. Evol. Microbiol.">
        <title>The Global Catalogue of Microorganisms (GCM) 10K type strain sequencing project: providing services to taxonomists for standard genome sequencing and annotation.</title>
        <authorList>
            <consortium name="The Broad Institute Genomics Platform"/>
            <consortium name="The Broad Institute Genome Sequencing Center for Infectious Disease"/>
            <person name="Wu L."/>
            <person name="Ma J."/>
        </authorList>
    </citation>
    <scope>NUCLEOTIDE SEQUENCE [LARGE SCALE GENOMIC DNA]</scope>
    <source>
        <strain evidence="9 10">JCM 15749</strain>
    </source>
</reference>
<comment type="caution">
    <text evidence="9">The sequence shown here is derived from an EMBL/GenBank/DDBJ whole genome shotgun (WGS) entry which is preliminary data.</text>
</comment>
<evidence type="ECO:0000313" key="10">
    <source>
        <dbReference type="Proteomes" id="UP001501480"/>
    </source>
</evidence>
<dbReference type="SUPFAM" id="SSF143081">
    <property type="entry name" value="BB1717-like"/>
    <property type="match status" value="1"/>
</dbReference>
<dbReference type="RefSeq" id="WP_344329072.1">
    <property type="nucleotide sequence ID" value="NZ_BAAAPY010000009.1"/>
</dbReference>
<organism evidence="9 10">
    <name type="scientific">Aeromicrobium halocynthiae</name>
    <dbReference type="NCBI Taxonomy" id="560557"/>
    <lineage>
        <taxon>Bacteria</taxon>
        <taxon>Bacillati</taxon>
        <taxon>Actinomycetota</taxon>
        <taxon>Actinomycetes</taxon>
        <taxon>Propionibacteriales</taxon>
        <taxon>Nocardioidaceae</taxon>
        <taxon>Aeromicrobium</taxon>
    </lineage>
</organism>
<keyword evidence="3" id="KW-0227">DNA damage</keyword>
<gene>
    <name evidence="9" type="ORF">GCM10009821_24470</name>
</gene>
<dbReference type="PANTHER" id="PTHR13604:SF0">
    <property type="entry name" value="ABASIC SITE PROCESSING PROTEIN HMCES"/>
    <property type="match status" value="1"/>
</dbReference>
<dbReference type="InterPro" id="IPR003738">
    <property type="entry name" value="SRAP"/>
</dbReference>
<evidence type="ECO:0000256" key="6">
    <source>
        <dbReference type="ARBA" id="ARBA00023125"/>
    </source>
</evidence>
<evidence type="ECO:0000256" key="1">
    <source>
        <dbReference type="ARBA" id="ARBA00008136"/>
    </source>
</evidence>
<accession>A0ABN2W458</accession>
<evidence type="ECO:0000313" key="9">
    <source>
        <dbReference type="EMBL" id="GAA2082659.1"/>
    </source>
</evidence>
<dbReference type="InterPro" id="IPR036590">
    <property type="entry name" value="SRAP-like"/>
</dbReference>
<evidence type="ECO:0000256" key="2">
    <source>
        <dbReference type="ARBA" id="ARBA00022670"/>
    </source>
</evidence>
<evidence type="ECO:0000256" key="7">
    <source>
        <dbReference type="ARBA" id="ARBA00023239"/>
    </source>
</evidence>
<dbReference type="Proteomes" id="UP001501480">
    <property type="component" value="Unassembled WGS sequence"/>
</dbReference>